<organism evidence="15 16">
    <name type="scientific">Fistulina hepatica ATCC 64428</name>
    <dbReference type="NCBI Taxonomy" id="1128425"/>
    <lineage>
        <taxon>Eukaryota</taxon>
        <taxon>Fungi</taxon>
        <taxon>Dikarya</taxon>
        <taxon>Basidiomycota</taxon>
        <taxon>Agaricomycotina</taxon>
        <taxon>Agaricomycetes</taxon>
        <taxon>Agaricomycetidae</taxon>
        <taxon>Agaricales</taxon>
        <taxon>Fistulinaceae</taxon>
        <taxon>Fistulina</taxon>
    </lineage>
</organism>
<comment type="pathway">
    <text evidence="3">Secondary metabolite biosynthesis; terpenoid biosynthesis.</text>
</comment>
<comment type="cofactor">
    <cofactor evidence="1 13">
        <name>heme</name>
        <dbReference type="ChEBI" id="CHEBI:30413"/>
    </cofactor>
</comment>
<dbReference type="GO" id="GO:0016705">
    <property type="term" value="F:oxidoreductase activity, acting on paired donors, with incorporation or reduction of molecular oxygen"/>
    <property type="evidence" value="ECO:0007669"/>
    <property type="project" value="InterPro"/>
</dbReference>
<evidence type="ECO:0000256" key="1">
    <source>
        <dbReference type="ARBA" id="ARBA00001971"/>
    </source>
</evidence>
<dbReference type="PRINTS" id="PR00465">
    <property type="entry name" value="EP450IV"/>
</dbReference>
<dbReference type="PANTHER" id="PTHR24305">
    <property type="entry name" value="CYTOCHROME P450"/>
    <property type="match status" value="1"/>
</dbReference>
<name>A0A0D7ADD8_9AGAR</name>
<comment type="subcellular location">
    <subcellularLocation>
        <location evidence="2">Membrane</location>
    </subcellularLocation>
</comment>
<accession>A0A0D7ADD8</accession>
<evidence type="ECO:0000256" key="9">
    <source>
        <dbReference type="ARBA" id="ARBA00023002"/>
    </source>
</evidence>
<evidence type="ECO:0000256" key="4">
    <source>
        <dbReference type="ARBA" id="ARBA00010617"/>
    </source>
</evidence>
<dbReference type="GO" id="GO:0005506">
    <property type="term" value="F:iron ion binding"/>
    <property type="evidence" value="ECO:0007669"/>
    <property type="project" value="InterPro"/>
</dbReference>
<dbReference type="Pfam" id="PF00067">
    <property type="entry name" value="p450"/>
    <property type="match status" value="1"/>
</dbReference>
<dbReference type="GO" id="GO:0004497">
    <property type="term" value="F:monooxygenase activity"/>
    <property type="evidence" value="ECO:0007669"/>
    <property type="project" value="UniProtKB-KW"/>
</dbReference>
<gene>
    <name evidence="15" type="ORF">FISHEDRAFT_42476</name>
</gene>
<dbReference type="InterPro" id="IPR001128">
    <property type="entry name" value="Cyt_P450"/>
</dbReference>
<reference evidence="15 16" key="1">
    <citation type="journal article" date="2015" name="Fungal Genet. Biol.">
        <title>Evolution of novel wood decay mechanisms in Agaricales revealed by the genome sequences of Fistulina hepatica and Cylindrobasidium torrendii.</title>
        <authorList>
            <person name="Floudas D."/>
            <person name="Held B.W."/>
            <person name="Riley R."/>
            <person name="Nagy L.G."/>
            <person name="Koehler G."/>
            <person name="Ransdell A.S."/>
            <person name="Younus H."/>
            <person name="Chow J."/>
            <person name="Chiniquy J."/>
            <person name="Lipzen A."/>
            <person name="Tritt A."/>
            <person name="Sun H."/>
            <person name="Haridas S."/>
            <person name="LaButti K."/>
            <person name="Ohm R.A."/>
            <person name="Kues U."/>
            <person name="Blanchette R.A."/>
            <person name="Grigoriev I.V."/>
            <person name="Minto R.E."/>
            <person name="Hibbett D.S."/>
        </authorList>
    </citation>
    <scope>NUCLEOTIDE SEQUENCE [LARGE SCALE GENOMIC DNA]</scope>
    <source>
        <strain evidence="15 16">ATCC 64428</strain>
    </source>
</reference>
<keyword evidence="7 13" id="KW-0479">Metal-binding</keyword>
<dbReference type="PRINTS" id="PR00385">
    <property type="entry name" value="P450"/>
</dbReference>
<sequence>MSTITIFLETLFFGAVLYALVSVLRYRRSSLPIIPGPPNPGWPFGHFRQIISQEHSVLQEQWTKTYGPTIKFDMLFGVRIATRFYLSHIANMRLRPLAICLLVTEGPKHAHQRRVMSPAFGISHIRELTEVFLDYSIKVKEFETESSKGKQMPVNIFSWLNRVTLDIIGKAGFKYEFNALDNADNELNNSLVAALKMTPIFHFTYLLRLYFPILRFLPGGNITAERHYRATVSRIGKELLHDARASAAKEDMKDSHTRDLLSLLVRVNSHARTQMPEEDILAQIPTFVVAGHETTSTAVTWSLFALGQAPEIQARLRAEVRAMTTARPTMEELNALPYLDRVVRETLRMYPPVPAVERIATRDDVVPLSHPIIDSAGVRHYELKIPCGTYFTVPILAVNRDPDIWGSDAGEFRPDRWDAVPEAVKNIPGVWGNMMTFIGGQHACIGYRFSLIETKAILFTLLRSFEFELAVSADDIVKKSTIVTRPVLRGEPKAGAQLPMLIKPVH</sequence>
<dbReference type="SUPFAM" id="SSF48264">
    <property type="entry name" value="Cytochrome P450"/>
    <property type="match status" value="1"/>
</dbReference>
<evidence type="ECO:0000256" key="13">
    <source>
        <dbReference type="PIRSR" id="PIRSR602403-1"/>
    </source>
</evidence>
<evidence type="ECO:0000256" key="12">
    <source>
        <dbReference type="ARBA" id="ARBA00023136"/>
    </source>
</evidence>
<comment type="similarity">
    <text evidence="4">Belongs to the cytochrome P450 family.</text>
</comment>
<dbReference type="GO" id="GO:0016020">
    <property type="term" value="C:membrane"/>
    <property type="evidence" value="ECO:0007669"/>
    <property type="project" value="UniProtKB-SubCell"/>
</dbReference>
<dbReference type="Gene3D" id="1.10.630.10">
    <property type="entry name" value="Cytochrome P450"/>
    <property type="match status" value="1"/>
</dbReference>
<keyword evidence="11" id="KW-0503">Monooxygenase</keyword>
<keyword evidence="10 13" id="KW-0408">Iron</keyword>
<dbReference type="InterPro" id="IPR036396">
    <property type="entry name" value="Cyt_P450_sf"/>
</dbReference>
<dbReference type="EMBL" id="KN881805">
    <property type="protein sequence ID" value="KIY48883.1"/>
    <property type="molecule type" value="Genomic_DNA"/>
</dbReference>
<evidence type="ECO:0000256" key="3">
    <source>
        <dbReference type="ARBA" id="ARBA00004721"/>
    </source>
</evidence>
<keyword evidence="5 13" id="KW-0349">Heme</keyword>
<keyword evidence="6 14" id="KW-0812">Transmembrane</keyword>
<proteinExistence type="inferred from homology"/>
<dbReference type="GO" id="GO:0020037">
    <property type="term" value="F:heme binding"/>
    <property type="evidence" value="ECO:0007669"/>
    <property type="project" value="InterPro"/>
</dbReference>
<evidence type="ECO:0000256" key="7">
    <source>
        <dbReference type="ARBA" id="ARBA00022723"/>
    </source>
</evidence>
<evidence type="ECO:0000256" key="6">
    <source>
        <dbReference type="ARBA" id="ARBA00022692"/>
    </source>
</evidence>
<keyword evidence="8 14" id="KW-1133">Transmembrane helix</keyword>
<evidence type="ECO:0000313" key="15">
    <source>
        <dbReference type="EMBL" id="KIY48883.1"/>
    </source>
</evidence>
<evidence type="ECO:0000256" key="10">
    <source>
        <dbReference type="ARBA" id="ARBA00023004"/>
    </source>
</evidence>
<dbReference type="OrthoDB" id="1470350at2759"/>
<evidence type="ECO:0000256" key="11">
    <source>
        <dbReference type="ARBA" id="ARBA00023033"/>
    </source>
</evidence>
<evidence type="ECO:0000256" key="5">
    <source>
        <dbReference type="ARBA" id="ARBA00022617"/>
    </source>
</evidence>
<dbReference type="AlphaFoldDB" id="A0A0D7ADD8"/>
<dbReference type="InterPro" id="IPR002403">
    <property type="entry name" value="Cyt_P450_E_grp-IV"/>
</dbReference>
<feature type="transmembrane region" description="Helical" evidence="14">
    <location>
        <begin position="6"/>
        <end position="24"/>
    </location>
</feature>
<evidence type="ECO:0000256" key="2">
    <source>
        <dbReference type="ARBA" id="ARBA00004370"/>
    </source>
</evidence>
<dbReference type="InterPro" id="IPR050121">
    <property type="entry name" value="Cytochrome_P450_monoxygenase"/>
</dbReference>
<dbReference type="PANTHER" id="PTHR24305:SF166">
    <property type="entry name" value="CYTOCHROME P450 12A4, MITOCHONDRIAL-RELATED"/>
    <property type="match status" value="1"/>
</dbReference>
<keyword evidence="12 14" id="KW-0472">Membrane</keyword>
<evidence type="ECO:0000256" key="8">
    <source>
        <dbReference type="ARBA" id="ARBA00022989"/>
    </source>
</evidence>
<protein>
    <submittedName>
        <fullName evidence="15">Cytochrome P450</fullName>
    </submittedName>
</protein>
<evidence type="ECO:0000313" key="16">
    <source>
        <dbReference type="Proteomes" id="UP000054144"/>
    </source>
</evidence>
<evidence type="ECO:0000256" key="14">
    <source>
        <dbReference type="SAM" id="Phobius"/>
    </source>
</evidence>
<keyword evidence="9" id="KW-0560">Oxidoreductase</keyword>
<dbReference type="Proteomes" id="UP000054144">
    <property type="component" value="Unassembled WGS sequence"/>
</dbReference>
<keyword evidence="16" id="KW-1185">Reference proteome</keyword>
<feature type="binding site" description="axial binding residue" evidence="13">
    <location>
        <position position="444"/>
    </location>
    <ligand>
        <name>heme</name>
        <dbReference type="ChEBI" id="CHEBI:30413"/>
    </ligand>
    <ligandPart>
        <name>Fe</name>
        <dbReference type="ChEBI" id="CHEBI:18248"/>
    </ligandPart>
</feature>